<evidence type="ECO:0000259" key="2">
    <source>
        <dbReference type="Pfam" id="PF08501"/>
    </source>
</evidence>
<dbReference type="GO" id="GO:0009423">
    <property type="term" value="P:chorismate biosynthetic process"/>
    <property type="evidence" value="ECO:0007669"/>
    <property type="project" value="TreeGrafter"/>
</dbReference>
<dbReference type="InterPro" id="IPR013708">
    <property type="entry name" value="Shikimate_DH-bd_N"/>
</dbReference>
<keyword evidence="5" id="KW-1185">Reference proteome</keyword>
<dbReference type="InterPro" id="IPR046346">
    <property type="entry name" value="Aminoacid_DH-like_N_sf"/>
</dbReference>
<dbReference type="CDD" id="cd00502">
    <property type="entry name" value="DHQase_I"/>
    <property type="match status" value="1"/>
</dbReference>
<organism evidence="4 5">
    <name type="scientific">Eutypa lata (strain UCR-EL1)</name>
    <name type="common">Grapevine dieback disease fungus</name>
    <name type="synonym">Eutypa armeniacae</name>
    <dbReference type="NCBI Taxonomy" id="1287681"/>
    <lineage>
        <taxon>Eukaryota</taxon>
        <taxon>Fungi</taxon>
        <taxon>Dikarya</taxon>
        <taxon>Ascomycota</taxon>
        <taxon>Pezizomycotina</taxon>
        <taxon>Sordariomycetes</taxon>
        <taxon>Xylariomycetidae</taxon>
        <taxon>Xylariales</taxon>
        <taxon>Diatrypaceae</taxon>
        <taxon>Eutypa</taxon>
    </lineage>
</organism>
<gene>
    <name evidence="4" type="ORF">UCREL1_7621</name>
</gene>
<dbReference type="InterPro" id="IPR001381">
    <property type="entry name" value="DHquinase_I"/>
</dbReference>
<feature type="domain" description="Shikimate dehydrogenase substrate binding N-terminal" evidence="2">
    <location>
        <begin position="441"/>
        <end position="521"/>
    </location>
</feature>
<dbReference type="Gene3D" id="3.40.50.720">
    <property type="entry name" value="NAD(P)-binding Rossmann-like Domain"/>
    <property type="match status" value="1"/>
</dbReference>
<dbReference type="Pfam" id="PF01487">
    <property type="entry name" value="DHquinase_I"/>
    <property type="match status" value="1"/>
</dbReference>
<evidence type="ECO:0000313" key="5">
    <source>
        <dbReference type="Proteomes" id="UP000012174"/>
    </source>
</evidence>
<dbReference type="SUPFAM" id="SSF51735">
    <property type="entry name" value="NAD(P)-binding Rossmann-fold domains"/>
    <property type="match status" value="1"/>
</dbReference>
<dbReference type="InterPro" id="IPR041121">
    <property type="entry name" value="SDH_C"/>
</dbReference>
<accession>M7SMH4</accession>
<evidence type="ECO:0000259" key="3">
    <source>
        <dbReference type="Pfam" id="PF18317"/>
    </source>
</evidence>
<dbReference type="Pfam" id="PF18317">
    <property type="entry name" value="SDH_C"/>
    <property type="match status" value="1"/>
</dbReference>
<feature type="domain" description="SDH C-terminal" evidence="3">
    <location>
        <begin position="748"/>
        <end position="777"/>
    </location>
</feature>
<dbReference type="Gene3D" id="3.20.20.70">
    <property type="entry name" value="Aldolase class I"/>
    <property type="match status" value="1"/>
</dbReference>
<dbReference type="Pfam" id="PF08501">
    <property type="entry name" value="Shikimate_dh_N"/>
    <property type="match status" value="1"/>
</dbReference>
<dbReference type="FunFam" id="3.40.50.720:FF:000386">
    <property type="entry name" value="Quinate repressor protein"/>
    <property type="match status" value="1"/>
</dbReference>
<reference evidence="5" key="1">
    <citation type="journal article" date="2013" name="Genome Announc.">
        <title>Draft genome sequence of the grapevine dieback fungus Eutypa lata UCR-EL1.</title>
        <authorList>
            <person name="Blanco-Ulate B."/>
            <person name="Rolshausen P.E."/>
            <person name="Cantu D."/>
        </authorList>
    </citation>
    <scope>NUCLEOTIDE SEQUENCE [LARGE SCALE GENOMIC DNA]</scope>
    <source>
        <strain evidence="5">UCR-EL1</strain>
    </source>
</reference>
<protein>
    <submittedName>
        <fullName evidence="4">Putative quinate repressor protein</fullName>
    </submittedName>
</protein>
<dbReference type="OMA" id="AVYSMIH"/>
<dbReference type="PANTHER" id="PTHR21090:SF27">
    <property type="entry name" value="QUINATE REPRESSOR PROTEIN"/>
    <property type="match status" value="1"/>
</dbReference>
<dbReference type="Gene3D" id="3.40.50.10860">
    <property type="entry name" value="Leucine Dehydrogenase, chain A, domain 1"/>
    <property type="match status" value="1"/>
</dbReference>
<dbReference type="STRING" id="1287681.M7SMH4"/>
<dbReference type="Proteomes" id="UP000012174">
    <property type="component" value="Unassembled WGS sequence"/>
</dbReference>
<dbReference type="eggNOG" id="KOG0692">
    <property type="taxonomic scope" value="Eukaryota"/>
</dbReference>
<dbReference type="Pfam" id="PF01488">
    <property type="entry name" value="Shikimate_DH"/>
    <property type="match status" value="1"/>
</dbReference>
<dbReference type="AlphaFoldDB" id="M7SMH4"/>
<dbReference type="GO" id="GO:0004764">
    <property type="term" value="F:shikimate 3-dehydrogenase (NADP+) activity"/>
    <property type="evidence" value="ECO:0007669"/>
    <property type="project" value="InterPro"/>
</dbReference>
<proteinExistence type="predicted"/>
<feature type="domain" description="Quinate/shikimate 5-dehydrogenase/glutamyl-tRNA reductase" evidence="1">
    <location>
        <begin position="587"/>
        <end position="632"/>
    </location>
</feature>
<dbReference type="InterPro" id="IPR036291">
    <property type="entry name" value="NAD(P)-bd_dom_sf"/>
</dbReference>
<evidence type="ECO:0000259" key="1">
    <source>
        <dbReference type="Pfam" id="PF01488"/>
    </source>
</evidence>
<dbReference type="OrthoDB" id="4415835at2759"/>
<sequence>MNRRMIDSEKTFQQATGFSSSAYKKVYGSAECRRRQIDILDDILTDHAKDAVIVCSWMECAFQALLRKFSNTNPVIHIIRDAKAIRDHLKIDDEAKALHLLNVSCAVFRSCTNYEFFNLSEDPSAAASCTHAAFNRQRSPAPYLTLKRAERHFLKFLSLIMPHRIPFIDSAFPLASIPTEKRKFTYAVCVNISAFDDPELDIEELETGADAVEIVTDDLLSLSADQIAQGVQLYTERATKISRAVGIIRRSTVVPIIYHVTFSQRLSNNPAARHYYKQLVEHGLRLCPEYVTLDLDLDDSSLAPILASRKRSRIIANSIWTIPDSPSWSDSAWIHSYRRAQMYKFDLVRFVRIARSYDDNFEVQRFRLAIRDLNGPSIPLIAYNSGPLGRHSSCFNPILTRVAPGNSFGLPDYPDKPCITALQATKSLFASFLFDAMKLYVFGANVDYSMSPIMHNAALRACGIPYDYQPISANSLSDLKPLIESPDFAGASVGLPFKVEIISLTQALSVHARAIGAANTLIPIRQQQLDEGGSVVPEDAMQFIGMRTAGPVQALYGENTDWIGIRACIRRGLSPANAVRPSSTCGLIIGAGGMARAAVYAMLQLGVQNFVVLNRTPANARKLAAHFSDVVSNKDLPLLLSKNKSKSKSKTGDGSSNDGTVSARFHILASKDDPWPTAESFRLPTIIVSCIPTHSIGGVPPPNLTLPPAWLWSPTGGVMVELAYKTLDTPLLEQVRREAHRGWVTMDGLDVLPEQGFAQFELFTGRKAPRRLMRREVFRVYPADEEGRSNLEQLKPRLRDIVEQEP</sequence>
<dbReference type="InterPro" id="IPR006151">
    <property type="entry name" value="Shikm_DH/Glu-tRNA_Rdtase"/>
</dbReference>
<dbReference type="GO" id="GO:0003866">
    <property type="term" value="F:3-phosphoshikimate 1-carboxyvinyltransferase activity"/>
    <property type="evidence" value="ECO:0007669"/>
    <property type="project" value="TreeGrafter"/>
</dbReference>
<dbReference type="KEGG" id="ela:UCREL1_7621"/>
<name>M7SMH4_EUTLA</name>
<dbReference type="InterPro" id="IPR013785">
    <property type="entry name" value="Aldolase_TIM"/>
</dbReference>
<dbReference type="GO" id="GO:0003855">
    <property type="term" value="F:3-dehydroquinate dehydratase activity"/>
    <property type="evidence" value="ECO:0007669"/>
    <property type="project" value="InterPro"/>
</dbReference>
<dbReference type="PANTHER" id="PTHR21090">
    <property type="entry name" value="AROM/DEHYDROQUINATE SYNTHASE"/>
    <property type="match status" value="1"/>
</dbReference>
<evidence type="ECO:0000313" key="4">
    <source>
        <dbReference type="EMBL" id="EMR65402.1"/>
    </source>
</evidence>
<dbReference type="EMBL" id="KB706874">
    <property type="protein sequence ID" value="EMR65402.1"/>
    <property type="molecule type" value="Genomic_DNA"/>
</dbReference>
<dbReference type="CDD" id="cd01065">
    <property type="entry name" value="NAD_bind_Shikimate_DH"/>
    <property type="match status" value="1"/>
</dbReference>
<dbReference type="SUPFAM" id="SSF51569">
    <property type="entry name" value="Aldolase"/>
    <property type="match status" value="1"/>
</dbReference>
<dbReference type="SUPFAM" id="SSF53223">
    <property type="entry name" value="Aminoacid dehydrogenase-like, N-terminal domain"/>
    <property type="match status" value="1"/>
</dbReference>
<dbReference type="HOGENOM" id="CLU_008871_0_1_1"/>